<dbReference type="AlphaFoldDB" id="A0A1Y2GHE3"/>
<accession>A0A1Y2GHE3</accession>
<evidence type="ECO:0000313" key="2">
    <source>
        <dbReference type="EMBL" id="ORZ11686.1"/>
    </source>
</evidence>
<dbReference type="RefSeq" id="XP_021879783.1">
    <property type="nucleotide sequence ID" value="XM_022028912.1"/>
</dbReference>
<evidence type="ECO:0000313" key="3">
    <source>
        <dbReference type="Proteomes" id="UP000193648"/>
    </source>
</evidence>
<gene>
    <name evidence="2" type="ORF">BCR41DRAFT_397838</name>
    <name evidence="1" type="ORF">BCR41DRAFT_398174</name>
</gene>
<dbReference type="EMBL" id="MCFF01000027">
    <property type="protein sequence ID" value="ORZ11686.1"/>
    <property type="molecule type" value="Genomic_DNA"/>
</dbReference>
<sequence>MLLTPTHQLEKMKTGVKRRVENEVDRAETNHETITAKRLKTQLISARAEEGGENEYTDRMCRWLEEICEDVPEEVKQKLAHYVSKSEQTNDETESLLGTINQLTFKKQAPSVTELLPSITARTTIHTAHTYILAASLLAIEMMLQPSQNPENTLFEPVGHSNAVVKTLIMIKRN</sequence>
<dbReference type="GeneID" id="33570755"/>
<dbReference type="EMBL" id="MCFF01000029">
    <property type="protein sequence ID" value="ORZ11008.1"/>
    <property type="molecule type" value="Genomic_DNA"/>
</dbReference>
<dbReference type="Proteomes" id="UP000193648">
    <property type="component" value="Unassembled WGS sequence"/>
</dbReference>
<name>A0A1Y2GHE3_9FUNG</name>
<protein>
    <submittedName>
        <fullName evidence="1">Uncharacterized protein</fullName>
    </submittedName>
</protein>
<evidence type="ECO:0000313" key="1">
    <source>
        <dbReference type="EMBL" id="ORZ11008.1"/>
    </source>
</evidence>
<organism evidence="1 3">
    <name type="scientific">Lobosporangium transversale</name>
    <dbReference type="NCBI Taxonomy" id="64571"/>
    <lineage>
        <taxon>Eukaryota</taxon>
        <taxon>Fungi</taxon>
        <taxon>Fungi incertae sedis</taxon>
        <taxon>Mucoromycota</taxon>
        <taxon>Mortierellomycotina</taxon>
        <taxon>Mortierellomycetes</taxon>
        <taxon>Mortierellales</taxon>
        <taxon>Mortierellaceae</taxon>
        <taxon>Lobosporangium</taxon>
    </lineage>
</organism>
<comment type="caution">
    <text evidence="1">The sequence shown here is derived from an EMBL/GenBank/DDBJ whole genome shotgun (WGS) entry which is preliminary data.</text>
</comment>
<reference evidence="1 3" key="1">
    <citation type="submission" date="2016-07" db="EMBL/GenBank/DDBJ databases">
        <title>Pervasive Adenine N6-methylation of Active Genes in Fungi.</title>
        <authorList>
            <consortium name="DOE Joint Genome Institute"/>
            <person name="Mondo S.J."/>
            <person name="Dannebaum R.O."/>
            <person name="Kuo R.C."/>
            <person name="Labutti K."/>
            <person name="Haridas S."/>
            <person name="Kuo A."/>
            <person name="Salamov A."/>
            <person name="Ahrendt S.R."/>
            <person name="Lipzen A."/>
            <person name="Sullivan W."/>
            <person name="Andreopoulos W.B."/>
            <person name="Clum A."/>
            <person name="Lindquist E."/>
            <person name="Daum C."/>
            <person name="Ramamoorthy G.K."/>
            <person name="Gryganskyi A."/>
            <person name="Culley D."/>
            <person name="Magnuson J.K."/>
            <person name="James T.Y."/>
            <person name="O'Malley M.A."/>
            <person name="Stajich J.E."/>
            <person name="Spatafora J.W."/>
            <person name="Visel A."/>
            <person name="Grigoriev I.V."/>
        </authorList>
    </citation>
    <scope>NUCLEOTIDE SEQUENCE [LARGE SCALE GENOMIC DNA]</scope>
    <source>
        <strain evidence="1 3">NRRL 3116</strain>
    </source>
</reference>
<proteinExistence type="predicted"/>
<dbReference type="InParanoid" id="A0A1Y2GHE3"/>
<keyword evidence="3" id="KW-1185">Reference proteome</keyword>